<dbReference type="RefSeq" id="WP_006929776.1">
    <property type="nucleotide sequence ID" value="NZ_CM001402.1"/>
</dbReference>
<dbReference type="eggNOG" id="COG2159">
    <property type="taxonomic scope" value="Bacteria"/>
</dbReference>
<keyword evidence="6" id="KW-1185">Reference proteome</keyword>
<reference evidence="5 6" key="1">
    <citation type="submission" date="2011-09" db="EMBL/GenBank/DDBJ databases">
        <title>The permanent draft genome of Caldithrix abyssi DSM 13497.</title>
        <authorList>
            <consortium name="US DOE Joint Genome Institute (JGI-PGF)"/>
            <person name="Lucas S."/>
            <person name="Han J."/>
            <person name="Lapidus A."/>
            <person name="Bruce D."/>
            <person name="Goodwin L."/>
            <person name="Pitluck S."/>
            <person name="Peters L."/>
            <person name="Kyrpides N."/>
            <person name="Mavromatis K."/>
            <person name="Ivanova N."/>
            <person name="Mikhailova N."/>
            <person name="Chertkov O."/>
            <person name="Detter J.C."/>
            <person name="Tapia R."/>
            <person name="Han C."/>
            <person name="Land M."/>
            <person name="Hauser L."/>
            <person name="Markowitz V."/>
            <person name="Cheng J.-F."/>
            <person name="Hugenholtz P."/>
            <person name="Woyke T."/>
            <person name="Wu D."/>
            <person name="Spring S."/>
            <person name="Brambilla E."/>
            <person name="Klenk H.-P."/>
            <person name="Eisen J.A."/>
        </authorList>
    </citation>
    <scope>NUCLEOTIDE SEQUENCE [LARGE SCALE GENOMIC DNA]</scope>
    <source>
        <strain evidence="5 6">DSM 13497</strain>
    </source>
</reference>
<name>H1XRF6_CALAY</name>
<evidence type="ECO:0000256" key="2">
    <source>
        <dbReference type="SAM" id="SignalP"/>
    </source>
</evidence>
<evidence type="ECO:0000259" key="3">
    <source>
        <dbReference type="Pfam" id="PF04909"/>
    </source>
</evidence>
<dbReference type="InterPro" id="IPR032465">
    <property type="entry name" value="ACMSD"/>
</dbReference>
<dbReference type="EMBL" id="CM001402">
    <property type="protein sequence ID" value="EHO42437.1"/>
    <property type="molecule type" value="Genomic_DNA"/>
</dbReference>
<dbReference type="GO" id="GO:0016787">
    <property type="term" value="F:hydrolase activity"/>
    <property type="evidence" value="ECO:0007669"/>
    <property type="project" value="UniProtKB-KW"/>
</dbReference>
<keyword evidence="5" id="KW-0378">Hydrolase</keyword>
<evidence type="ECO:0000313" key="6">
    <source>
        <dbReference type="Proteomes" id="UP000004671"/>
    </source>
</evidence>
<dbReference type="PaxDb" id="880073-Calab_2830"/>
<gene>
    <name evidence="4" type="ORF">Cabys_1682</name>
    <name evidence="5" type="ORF">Calab_2830</name>
</gene>
<proteinExistence type="predicted"/>
<dbReference type="GO" id="GO:0005737">
    <property type="term" value="C:cytoplasm"/>
    <property type="evidence" value="ECO:0007669"/>
    <property type="project" value="TreeGrafter"/>
</dbReference>
<dbReference type="InParanoid" id="H1XRF6"/>
<dbReference type="Pfam" id="PF04909">
    <property type="entry name" value="Amidohydro_2"/>
    <property type="match status" value="1"/>
</dbReference>
<dbReference type="GO" id="GO:0016831">
    <property type="term" value="F:carboxy-lyase activity"/>
    <property type="evidence" value="ECO:0007669"/>
    <property type="project" value="InterPro"/>
</dbReference>
<dbReference type="PANTHER" id="PTHR21240">
    <property type="entry name" value="2-AMINO-3-CARBOXYLMUCONATE-6-SEMIALDEHYDE DECARBOXYLASE"/>
    <property type="match status" value="1"/>
</dbReference>
<evidence type="ECO:0000256" key="1">
    <source>
        <dbReference type="ARBA" id="ARBA00023239"/>
    </source>
</evidence>
<dbReference type="KEGG" id="caby:Cabys_1682"/>
<dbReference type="HOGENOM" id="CLU_039043_0_0_0"/>
<dbReference type="OrthoDB" id="644687at2"/>
<dbReference type="InterPro" id="IPR006680">
    <property type="entry name" value="Amidohydro-rel"/>
</dbReference>
<keyword evidence="2" id="KW-0732">Signal</keyword>
<dbReference type="AlphaFoldDB" id="H1XRF6"/>
<evidence type="ECO:0000313" key="5">
    <source>
        <dbReference type="EMBL" id="EHO42437.1"/>
    </source>
</evidence>
<organism evidence="5 6">
    <name type="scientific">Caldithrix abyssi DSM 13497</name>
    <dbReference type="NCBI Taxonomy" id="880073"/>
    <lineage>
        <taxon>Bacteria</taxon>
        <taxon>Pseudomonadati</taxon>
        <taxon>Calditrichota</taxon>
        <taxon>Calditrichia</taxon>
        <taxon>Calditrichales</taxon>
        <taxon>Calditrichaceae</taxon>
        <taxon>Caldithrix</taxon>
    </lineage>
</organism>
<dbReference type="GO" id="GO:0019748">
    <property type="term" value="P:secondary metabolic process"/>
    <property type="evidence" value="ECO:0007669"/>
    <property type="project" value="TreeGrafter"/>
</dbReference>
<dbReference type="PANTHER" id="PTHR21240:SF28">
    <property type="entry name" value="ISO-OROTATE DECARBOXYLASE (EUROFUNG)"/>
    <property type="match status" value="1"/>
</dbReference>
<dbReference type="InterPro" id="IPR032466">
    <property type="entry name" value="Metal_Hydrolase"/>
</dbReference>
<feature type="chain" id="PRO_5009695289" evidence="2">
    <location>
        <begin position="26"/>
        <end position="393"/>
    </location>
</feature>
<dbReference type="Proteomes" id="UP000183868">
    <property type="component" value="Chromosome"/>
</dbReference>
<evidence type="ECO:0000313" key="4">
    <source>
        <dbReference type="EMBL" id="APF18431.1"/>
    </source>
</evidence>
<sequence precursor="true">MKIVFKNFSLFLTLLLLFAACSNKSGDEGKSEPPLSETLLLNDYNPQSIYRIPRTEVKRARYPIIDIHSHPYAQSEQDIERWLQIMDEAGIEKTIILTCSYGEAFDSIAAIYSKYGDRFELWCGFDYTGYDQPGWAEKAVAELERCVRMGARGVGELGDKGLGMYYSNLFARRPGTKAKGMHLDDPRMDLLLKKCGEMGIPVNVHVADPIWMYQPMDSTNDGLMNAYTWRIKKEKGILLHDQLINMLENAVKRHPNTTFIACHFANLSYDLTRLGKMLEKYPNLWADNSARYAETATIPRFVRAFYQKYQDRLLYGTDNYFDPHMYRVTFRILETADEHFYEKNLFNYHWAYYGFDLPDAVLKKLYRQNALRLLQQRDEKLKRYLKKAEIAYH</sequence>
<dbReference type="STRING" id="880073.Cabys_1682"/>
<accession>H1XRF6</accession>
<keyword evidence="1" id="KW-0456">Lyase</keyword>
<dbReference type="PROSITE" id="PS51257">
    <property type="entry name" value="PROKAR_LIPOPROTEIN"/>
    <property type="match status" value="1"/>
</dbReference>
<protein>
    <submittedName>
        <fullName evidence="5">Amidohydrolase 2</fullName>
    </submittedName>
    <submittedName>
        <fullName evidence="4">Putative metal-dependent hydrolase, TIM-barrel fold</fullName>
    </submittedName>
</protein>
<dbReference type="Proteomes" id="UP000004671">
    <property type="component" value="Chromosome"/>
</dbReference>
<dbReference type="SUPFAM" id="SSF51556">
    <property type="entry name" value="Metallo-dependent hydrolases"/>
    <property type="match status" value="1"/>
</dbReference>
<feature type="signal peptide" evidence="2">
    <location>
        <begin position="1"/>
        <end position="25"/>
    </location>
</feature>
<reference evidence="4 7" key="2">
    <citation type="submission" date="2016-11" db="EMBL/GenBank/DDBJ databases">
        <title>Genomic analysis of Caldithrix abyssi and proposal of a novel bacterial phylum Caldithrichaeota.</title>
        <authorList>
            <person name="Kublanov I."/>
            <person name="Sigalova O."/>
            <person name="Gavrilov S."/>
            <person name="Lebedinsky A."/>
            <person name="Ivanova N."/>
            <person name="Daum C."/>
            <person name="Reddy T."/>
            <person name="Klenk H.P."/>
            <person name="Goker M."/>
            <person name="Reva O."/>
            <person name="Miroshnichenko M."/>
            <person name="Kyprides N."/>
            <person name="Woyke T."/>
            <person name="Gelfand M."/>
        </authorList>
    </citation>
    <scope>NUCLEOTIDE SEQUENCE [LARGE SCALE GENOMIC DNA]</scope>
    <source>
        <strain evidence="4 7">LF13</strain>
    </source>
</reference>
<evidence type="ECO:0000313" key="7">
    <source>
        <dbReference type="Proteomes" id="UP000183868"/>
    </source>
</evidence>
<dbReference type="Gene3D" id="3.20.20.140">
    <property type="entry name" value="Metal-dependent hydrolases"/>
    <property type="match status" value="1"/>
</dbReference>
<feature type="domain" description="Amidohydrolase-related" evidence="3">
    <location>
        <begin position="133"/>
        <end position="374"/>
    </location>
</feature>
<dbReference type="EMBL" id="CP018099">
    <property type="protein sequence ID" value="APF18431.1"/>
    <property type="molecule type" value="Genomic_DNA"/>
</dbReference>